<sequence>MAWTSELDPLGFNFVQDEDCEKSLQLRGPNQERHLFSGTSRAHMPAVRVFLGVLQRDLDECREKWNTHSSDLLNSLAA</sequence>
<accession>A0A5J5CLL1</accession>
<protein>
    <submittedName>
        <fullName evidence="1">Uncharacterized protein</fullName>
    </submittedName>
</protein>
<gene>
    <name evidence="1" type="ORF">FQN60_006195</name>
</gene>
<evidence type="ECO:0000313" key="2">
    <source>
        <dbReference type="Proteomes" id="UP000327493"/>
    </source>
</evidence>
<comment type="caution">
    <text evidence="1">The sequence shown here is derived from an EMBL/GenBank/DDBJ whole genome shotgun (WGS) entry which is preliminary data.</text>
</comment>
<dbReference type="Proteomes" id="UP000327493">
    <property type="component" value="Chromosome 19"/>
</dbReference>
<reference evidence="1 2" key="1">
    <citation type="submission" date="2019-08" db="EMBL/GenBank/DDBJ databases">
        <title>A chromosome-level genome assembly, high-density linkage maps, and genome scans reveal the genomic architecture of hybrid incompatibilities underlying speciation via character displacement in darters (Percidae: Etheostominae).</title>
        <authorList>
            <person name="Moran R.L."/>
            <person name="Catchen J.M."/>
            <person name="Fuller R.C."/>
        </authorList>
    </citation>
    <scope>NUCLEOTIDE SEQUENCE [LARGE SCALE GENOMIC DNA]</scope>
    <source>
        <strain evidence="1">EspeVRDwgs_2016</strain>
        <tissue evidence="1">Muscle</tissue>
    </source>
</reference>
<name>A0A5J5CLL1_9PERO</name>
<feature type="non-terminal residue" evidence="1">
    <location>
        <position position="78"/>
    </location>
</feature>
<organism evidence="1 2">
    <name type="scientific">Etheostoma spectabile</name>
    <name type="common">orangethroat darter</name>
    <dbReference type="NCBI Taxonomy" id="54343"/>
    <lineage>
        <taxon>Eukaryota</taxon>
        <taxon>Metazoa</taxon>
        <taxon>Chordata</taxon>
        <taxon>Craniata</taxon>
        <taxon>Vertebrata</taxon>
        <taxon>Euteleostomi</taxon>
        <taxon>Actinopterygii</taxon>
        <taxon>Neopterygii</taxon>
        <taxon>Teleostei</taxon>
        <taxon>Neoteleostei</taxon>
        <taxon>Acanthomorphata</taxon>
        <taxon>Eupercaria</taxon>
        <taxon>Perciformes</taxon>
        <taxon>Percoidei</taxon>
        <taxon>Percidae</taxon>
        <taxon>Etheostomatinae</taxon>
        <taxon>Etheostoma</taxon>
    </lineage>
</organism>
<dbReference type="EMBL" id="VOFY01000019">
    <property type="protein sequence ID" value="KAA8582524.1"/>
    <property type="molecule type" value="Genomic_DNA"/>
</dbReference>
<evidence type="ECO:0000313" key="1">
    <source>
        <dbReference type="EMBL" id="KAA8582524.1"/>
    </source>
</evidence>
<dbReference type="AlphaFoldDB" id="A0A5J5CLL1"/>
<proteinExistence type="predicted"/>
<keyword evidence="2" id="KW-1185">Reference proteome</keyword>